<accession>A0A6L7GCP4</accession>
<gene>
    <name evidence="2" type="ORF">GRI44_03105</name>
</gene>
<feature type="domain" description="ABM" evidence="1">
    <location>
        <begin position="2"/>
        <end position="91"/>
    </location>
</feature>
<dbReference type="InterPro" id="IPR050744">
    <property type="entry name" value="AI-2_Isomerase_LsrG"/>
</dbReference>
<keyword evidence="2" id="KW-0560">Oxidoreductase</keyword>
<dbReference type="Gene3D" id="3.30.70.100">
    <property type="match status" value="1"/>
</dbReference>
<name>A0A6L7GCP4_9SPHN</name>
<protein>
    <submittedName>
        <fullName evidence="2">Antibiotic biosynthesis monooxygenase</fullName>
    </submittedName>
</protein>
<dbReference type="InterPro" id="IPR007138">
    <property type="entry name" value="ABM_dom"/>
</dbReference>
<dbReference type="EMBL" id="WTYU01000001">
    <property type="protein sequence ID" value="MXP13743.1"/>
    <property type="molecule type" value="Genomic_DNA"/>
</dbReference>
<dbReference type="PANTHER" id="PTHR33336">
    <property type="entry name" value="QUINOL MONOOXYGENASE YGIN-RELATED"/>
    <property type="match status" value="1"/>
</dbReference>
<dbReference type="InterPro" id="IPR011008">
    <property type="entry name" value="Dimeric_a/b-barrel"/>
</dbReference>
<dbReference type="RefSeq" id="WP_160599989.1">
    <property type="nucleotide sequence ID" value="NZ_WTYU01000001.1"/>
</dbReference>
<keyword evidence="3" id="KW-1185">Reference proteome</keyword>
<evidence type="ECO:0000259" key="1">
    <source>
        <dbReference type="PROSITE" id="PS51725"/>
    </source>
</evidence>
<dbReference type="PROSITE" id="PS51725">
    <property type="entry name" value="ABM"/>
    <property type="match status" value="1"/>
</dbReference>
<evidence type="ECO:0000313" key="3">
    <source>
        <dbReference type="Proteomes" id="UP000473531"/>
    </source>
</evidence>
<organism evidence="2 3">
    <name type="scientific">Allopontixanthobacter confluentis</name>
    <dbReference type="NCBI Taxonomy" id="1849021"/>
    <lineage>
        <taxon>Bacteria</taxon>
        <taxon>Pseudomonadati</taxon>
        <taxon>Pseudomonadota</taxon>
        <taxon>Alphaproteobacteria</taxon>
        <taxon>Sphingomonadales</taxon>
        <taxon>Erythrobacteraceae</taxon>
        <taxon>Allopontixanthobacter</taxon>
    </lineage>
</organism>
<dbReference type="SUPFAM" id="SSF54909">
    <property type="entry name" value="Dimeric alpha+beta barrel"/>
    <property type="match status" value="1"/>
</dbReference>
<comment type="caution">
    <text evidence="2">The sequence shown here is derived from an EMBL/GenBank/DDBJ whole genome shotgun (WGS) entry which is preliminary data.</text>
</comment>
<sequence length="99" mass="11099">MIQINGTIRLQGGSADEAKDAIVTMVLASRQEDGCIDYTFAQDLADPAVLVLFERWRDQDALQAHMQSAHMADFQKAMEANPPAMRQLRMYETDEGQPI</sequence>
<reference evidence="2 3" key="1">
    <citation type="submission" date="2019-12" db="EMBL/GenBank/DDBJ databases">
        <title>Genomic-based taxomic classification of the family Erythrobacteraceae.</title>
        <authorList>
            <person name="Xu L."/>
        </authorList>
    </citation>
    <scope>NUCLEOTIDE SEQUENCE [LARGE SCALE GENOMIC DNA]</scope>
    <source>
        <strain evidence="2 3">KCTC 52259</strain>
    </source>
</reference>
<evidence type="ECO:0000313" key="2">
    <source>
        <dbReference type="EMBL" id="MXP13743.1"/>
    </source>
</evidence>
<dbReference type="AlphaFoldDB" id="A0A6L7GCP4"/>
<dbReference type="PANTHER" id="PTHR33336:SF15">
    <property type="entry name" value="ABM DOMAIN-CONTAINING PROTEIN"/>
    <property type="match status" value="1"/>
</dbReference>
<dbReference type="Proteomes" id="UP000473531">
    <property type="component" value="Unassembled WGS sequence"/>
</dbReference>
<dbReference type="OrthoDB" id="287932at2"/>
<proteinExistence type="predicted"/>
<dbReference type="Pfam" id="PF03992">
    <property type="entry name" value="ABM"/>
    <property type="match status" value="1"/>
</dbReference>
<keyword evidence="2" id="KW-0503">Monooxygenase</keyword>
<dbReference type="GO" id="GO:0004497">
    <property type="term" value="F:monooxygenase activity"/>
    <property type="evidence" value="ECO:0007669"/>
    <property type="project" value="UniProtKB-KW"/>
</dbReference>